<sequence>MRSMAASPPHHQSGRRHATMTNHTPSLLRQDSDGASSPVSDEEAKPRQLLDLPVEILNAILKELNHTNDLTSLALCHSTLHTLTVPHIYSRFDIVWPDNASGPEPRAGVDALTYGLSTLVMAEEIFGSRHSHSMEQRVRRRRGNHFASFTKKFSLGNGPPEWVQDYLITKEGGKMLGTLVALAVARMRSLESFTWDMPTGILSSVWDALSSLGDHEDGKPCRLDRVAIRWHDNSPEPRNAPVHVPRSPGDVPPPLSALQHVENPSFSILPPLKSLSVLDIDEVQYLDELSVLIQRSFGKLRELRVGIAPHARHREFVSVWEGENVQQIDRVNPVMSCITIGEKRLGGVLGVLTGLMFDLRSAEPQSTRPNRLRRRSNVTISNSQISGVSDGTSGTPGTNTTNIDSMSSSETGAGDTESTLSEESPDDETIASVEHVQATPKTFLSDPPAMTPPEILELADGHSLPHRVKHSSDAPDIQSSTGKDGHLPANSGKLALDALELEQVPLSIPILMNAIEWSSLTTITLLRCPNHEHLWKALRRQFSTTNKSKHTSTTANTSLAASCKLSTADTTYKLNLKHISTDTVSSSLLSFIKDTLRPDSLESVFFLHATSYTSTVSLDAIFNGVLRRHRSSLRRVLIDSGEKGAENSPGANAIWRQWMFNREILKFLGRMPQLRELGVALDYRDWHFFLQHLPSLPKLRSLYIPFLVNFNQPGLADTRELALQIVDIVALRPELEICYLGIMKKCFEVLEQKPGPGKSDHHSNNEVDDQSGSEDADEDDDDSGNEDDDDDDDNDDDDDDSDDTTSDTTDTYEDSEYGSEENGKELPALRLREILYYDDKVSVFKARHGRL</sequence>
<gene>
    <name evidence="2" type="ORF">D6C78_09504</name>
</gene>
<feature type="compositionally biased region" description="Polar residues" evidence="1">
    <location>
        <begin position="19"/>
        <end position="39"/>
    </location>
</feature>
<protein>
    <recommendedName>
        <fullName evidence="4">F-box domain-containing protein</fullName>
    </recommendedName>
</protein>
<evidence type="ECO:0000313" key="3">
    <source>
        <dbReference type="Proteomes" id="UP000308724"/>
    </source>
</evidence>
<feature type="compositionally biased region" description="Acidic residues" evidence="1">
    <location>
        <begin position="766"/>
        <end position="819"/>
    </location>
</feature>
<feature type="compositionally biased region" description="Polar residues" evidence="1">
    <location>
        <begin position="403"/>
        <end position="422"/>
    </location>
</feature>
<evidence type="ECO:0000256" key="1">
    <source>
        <dbReference type="SAM" id="MobiDB-lite"/>
    </source>
</evidence>
<organism evidence="2 3">
    <name type="scientific">Aureobasidium pullulans</name>
    <name type="common">Black yeast</name>
    <name type="synonym">Pullularia pullulans</name>
    <dbReference type="NCBI Taxonomy" id="5580"/>
    <lineage>
        <taxon>Eukaryota</taxon>
        <taxon>Fungi</taxon>
        <taxon>Dikarya</taxon>
        <taxon>Ascomycota</taxon>
        <taxon>Pezizomycotina</taxon>
        <taxon>Dothideomycetes</taxon>
        <taxon>Dothideomycetidae</taxon>
        <taxon>Dothideales</taxon>
        <taxon>Saccotheciaceae</taxon>
        <taxon>Aureobasidium</taxon>
    </lineage>
</organism>
<evidence type="ECO:0008006" key="4">
    <source>
        <dbReference type="Google" id="ProtNLM"/>
    </source>
</evidence>
<dbReference type="SUPFAM" id="SSF48371">
    <property type="entry name" value="ARM repeat"/>
    <property type="match status" value="1"/>
</dbReference>
<dbReference type="AlphaFoldDB" id="A0A4T0BA75"/>
<dbReference type="EMBL" id="QZBZ01000345">
    <property type="protein sequence ID" value="TIA30573.1"/>
    <property type="molecule type" value="Genomic_DNA"/>
</dbReference>
<feature type="compositionally biased region" description="Polar residues" evidence="1">
    <location>
        <begin position="377"/>
        <end position="390"/>
    </location>
</feature>
<dbReference type="InterPro" id="IPR016024">
    <property type="entry name" value="ARM-type_fold"/>
</dbReference>
<accession>A0A4T0BA75</accession>
<dbReference type="Proteomes" id="UP000308724">
    <property type="component" value="Unassembled WGS sequence"/>
</dbReference>
<proteinExistence type="predicted"/>
<comment type="caution">
    <text evidence="2">The sequence shown here is derived from an EMBL/GenBank/DDBJ whole genome shotgun (WGS) entry which is preliminary data.</text>
</comment>
<feature type="region of interest" description="Disordered" evidence="1">
    <location>
        <begin position="754"/>
        <end position="830"/>
    </location>
</feature>
<feature type="region of interest" description="Disordered" evidence="1">
    <location>
        <begin position="1"/>
        <end position="46"/>
    </location>
</feature>
<feature type="compositionally biased region" description="Low complexity" evidence="1">
    <location>
        <begin position="391"/>
        <end position="402"/>
    </location>
</feature>
<feature type="region of interest" description="Disordered" evidence="1">
    <location>
        <begin position="363"/>
        <end position="429"/>
    </location>
</feature>
<evidence type="ECO:0000313" key="2">
    <source>
        <dbReference type="EMBL" id="TIA30573.1"/>
    </source>
</evidence>
<feature type="region of interest" description="Disordered" evidence="1">
    <location>
        <begin position="465"/>
        <end position="489"/>
    </location>
</feature>
<reference evidence="2 3" key="1">
    <citation type="submission" date="2018-10" db="EMBL/GenBank/DDBJ databases">
        <title>Fifty Aureobasidium pullulans genomes reveal a recombining polyextremotolerant generalist.</title>
        <authorList>
            <person name="Gostincar C."/>
            <person name="Turk M."/>
            <person name="Zajc J."/>
            <person name="Gunde-Cimerman N."/>
        </authorList>
    </citation>
    <scope>NUCLEOTIDE SEQUENCE [LARGE SCALE GENOMIC DNA]</scope>
    <source>
        <strain evidence="2 3">EXF-1645</strain>
    </source>
</reference>
<name>A0A4T0BA75_AURPU</name>